<keyword evidence="6" id="KW-0963">Cytoplasm</keyword>
<evidence type="ECO:0000256" key="1">
    <source>
        <dbReference type="ARBA" id="ARBA00001944"/>
    </source>
</evidence>
<gene>
    <name evidence="18" type="ORF">HFQ381_LOCUS20231</name>
</gene>
<dbReference type="GO" id="GO:0003924">
    <property type="term" value="F:GTPase activity"/>
    <property type="evidence" value="ECO:0007669"/>
    <property type="project" value="InterPro"/>
</dbReference>
<evidence type="ECO:0000256" key="4">
    <source>
        <dbReference type="ARBA" id="ARBA00011986"/>
    </source>
</evidence>
<evidence type="ECO:0000256" key="15">
    <source>
        <dbReference type="ARBA" id="ARBA00061781"/>
    </source>
</evidence>
<dbReference type="FunFam" id="3.40.50.300:FF:000112">
    <property type="entry name" value="Eukaryotic translation initiation factor 5B"/>
    <property type="match status" value="1"/>
</dbReference>
<evidence type="ECO:0000256" key="5">
    <source>
        <dbReference type="ARBA" id="ARBA00013824"/>
    </source>
</evidence>
<feature type="domain" description="Tr-type G" evidence="17">
    <location>
        <begin position="365"/>
        <end position="603"/>
    </location>
</feature>
<dbReference type="SUPFAM" id="SSF52540">
    <property type="entry name" value="P-loop containing nucleoside triphosphate hydrolases"/>
    <property type="match status" value="1"/>
</dbReference>
<dbReference type="NCBIfam" id="NF003078">
    <property type="entry name" value="PRK04004.1"/>
    <property type="match status" value="1"/>
</dbReference>
<protein>
    <recommendedName>
        <fullName evidence="5">Eukaryotic translation initiation factor 5B</fullName>
        <ecNumber evidence="4">3.6.5.3</ecNumber>
    </recommendedName>
    <alternativeName>
        <fullName evidence="13">Translation initiation factor IF-2</fullName>
    </alternativeName>
</protein>
<dbReference type="PROSITE" id="PS51722">
    <property type="entry name" value="G_TR_2"/>
    <property type="match status" value="1"/>
</dbReference>
<dbReference type="CDD" id="cd16266">
    <property type="entry name" value="IF2_aeIF5B_IV"/>
    <property type="match status" value="1"/>
</dbReference>
<evidence type="ECO:0000256" key="2">
    <source>
        <dbReference type="ARBA" id="ARBA00004496"/>
    </source>
</evidence>
<dbReference type="FunFam" id="2.40.30.10:FF:000026">
    <property type="entry name" value="Eukaryotic translation initiation factor 5B"/>
    <property type="match status" value="1"/>
</dbReference>
<feature type="compositionally biased region" description="Polar residues" evidence="16">
    <location>
        <begin position="80"/>
        <end position="97"/>
    </location>
</feature>
<feature type="compositionally biased region" description="Polar residues" evidence="16">
    <location>
        <begin position="298"/>
        <end position="322"/>
    </location>
</feature>
<comment type="subunit">
    <text evidence="15">Interacts through its C-terminal domain (CTD) with the CTD of eIF1A (EIF1AX) or with the CTD of EIF5 (mutually exclusive) through a common binding site. Interacts with eIF1A (EIF1AX) from the location of the start codon by the 43S complex until the formation of the 80S complex. Interacts with ANXA5 in a calcium and phospholipid-dependent manner.</text>
</comment>
<dbReference type="GO" id="GO:0046872">
    <property type="term" value="F:metal ion binding"/>
    <property type="evidence" value="ECO:0007669"/>
    <property type="project" value="UniProtKB-KW"/>
</dbReference>
<reference evidence="18" key="1">
    <citation type="submission" date="2021-02" db="EMBL/GenBank/DDBJ databases">
        <authorList>
            <person name="Nowell W R."/>
        </authorList>
    </citation>
    <scope>NUCLEOTIDE SEQUENCE</scope>
</reference>
<organism evidence="18 19">
    <name type="scientific">Rotaria socialis</name>
    <dbReference type="NCBI Taxonomy" id="392032"/>
    <lineage>
        <taxon>Eukaryota</taxon>
        <taxon>Metazoa</taxon>
        <taxon>Spiralia</taxon>
        <taxon>Gnathifera</taxon>
        <taxon>Rotifera</taxon>
        <taxon>Eurotatoria</taxon>
        <taxon>Bdelloidea</taxon>
        <taxon>Philodinida</taxon>
        <taxon>Philodinidae</taxon>
        <taxon>Rotaria</taxon>
    </lineage>
</organism>
<dbReference type="Gene3D" id="3.40.50.10050">
    <property type="entry name" value="Translation initiation factor IF- 2, domain 3"/>
    <property type="match status" value="1"/>
</dbReference>
<proteinExistence type="inferred from homology"/>
<name>A0A820PGH9_9BILA</name>
<dbReference type="InterPro" id="IPR036925">
    <property type="entry name" value="TIF_IF2_dom3_sf"/>
</dbReference>
<dbReference type="GO" id="GO:0005739">
    <property type="term" value="C:mitochondrion"/>
    <property type="evidence" value="ECO:0007669"/>
    <property type="project" value="TreeGrafter"/>
</dbReference>
<evidence type="ECO:0000256" key="11">
    <source>
        <dbReference type="ARBA" id="ARBA00022917"/>
    </source>
</evidence>
<dbReference type="InterPro" id="IPR000795">
    <property type="entry name" value="T_Tr_GTP-bd_dom"/>
</dbReference>
<evidence type="ECO:0000313" key="19">
    <source>
        <dbReference type="Proteomes" id="UP000663851"/>
    </source>
</evidence>
<dbReference type="CDD" id="cd01887">
    <property type="entry name" value="IF2_eIF5B"/>
    <property type="match status" value="1"/>
</dbReference>
<dbReference type="GO" id="GO:0005525">
    <property type="term" value="F:GTP binding"/>
    <property type="evidence" value="ECO:0007669"/>
    <property type="project" value="UniProtKB-KW"/>
</dbReference>
<dbReference type="Pfam" id="PF14578">
    <property type="entry name" value="GTP_EFTU_D4"/>
    <property type="match status" value="1"/>
</dbReference>
<dbReference type="InterPro" id="IPR027417">
    <property type="entry name" value="P-loop_NTPase"/>
</dbReference>
<dbReference type="CDD" id="cd03703">
    <property type="entry name" value="aeIF5B_II"/>
    <property type="match status" value="1"/>
</dbReference>
<dbReference type="NCBIfam" id="TIGR00231">
    <property type="entry name" value="small_GTP"/>
    <property type="match status" value="1"/>
</dbReference>
<dbReference type="EMBL" id="CAJOBO010001708">
    <property type="protein sequence ID" value="CAF4403018.1"/>
    <property type="molecule type" value="Genomic_DNA"/>
</dbReference>
<dbReference type="AlphaFoldDB" id="A0A820PGH9"/>
<dbReference type="GO" id="GO:0003743">
    <property type="term" value="F:translation initiation factor activity"/>
    <property type="evidence" value="ECO:0007669"/>
    <property type="project" value="UniProtKB-KW"/>
</dbReference>
<evidence type="ECO:0000256" key="13">
    <source>
        <dbReference type="ARBA" id="ARBA00032478"/>
    </source>
</evidence>
<dbReference type="SUPFAM" id="SSF50447">
    <property type="entry name" value="Translation proteins"/>
    <property type="match status" value="1"/>
</dbReference>
<dbReference type="InterPro" id="IPR023115">
    <property type="entry name" value="TIF_IF2_dom3"/>
</dbReference>
<keyword evidence="11" id="KW-0648">Protein biosynthesis</keyword>
<dbReference type="PANTHER" id="PTHR43381">
    <property type="entry name" value="TRANSLATION INITIATION FACTOR IF-2-RELATED"/>
    <property type="match status" value="1"/>
</dbReference>
<dbReference type="FunFam" id="2.40.30.10:FF:000013">
    <property type="entry name" value="eukaryotic translation initiation factor 5B"/>
    <property type="match status" value="1"/>
</dbReference>
<feature type="region of interest" description="Disordered" evidence="16">
    <location>
        <begin position="298"/>
        <end position="332"/>
    </location>
</feature>
<dbReference type="Pfam" id="PF11987">
    <property type="entry name" value="IF-2"/>
    <property type="match status" value="1"/>
</dbReference>
<dbReference type="PANTHER" id="PTHR43381:SF4">
    <property type="entry name" value="EUKARYOTIC TRANSLATION INITIATION FACTOR 5B"/>
    <property type="match status" value="1"/>
</dbReference>
<dbReference type="InterPro" id="IPR005225">
    <property type="entry name" value="Small_GTP-bd"/>
</dbReference>
<evidence type="ECO:0000256" key="10">
    <source>
        <dbReference type="ARBA" id="ARBA00022801"/>
    </source>
</evidence>
<keyword evidence="9" id="KW-0547">Nucleotide-binding</keyword>
<dbReference type="Proteomes" id="UP000663851">
    <property type="component" value="Unassembled WGS sequence"/>
</dbReference>
<dbReference type="EC" id="3.6.5.3" evidence="4"/>
<evidence type="ECO:0000256" key="9">
    <source>
        <dbReference type="ARBA" id="ARBA00022741"/>
    </source>
</evidence>
<keyword evidence="7" id="KW-0396">Initiation factor</keyword>
<sequence>MSKEQAKQSVSKATDVATDINIDDDQENNIRSQFIIVSDNSNSKIETHNNDEPVIISNEISLISSITENENNDKKPNKKIPQSQSVSETAVIMNSNETHTDKLSIVGNKKSTSSSQPNKKKHGPSAKMLKLIMEAQEVRKAAEKRTEEKAKEKQRLEEERERLEQEKLRSERENQEKMKHTENKTAQLRHKAVNPTRKQRDKLQLAQIQSETAGVQTLAHEVSPPTISNNGESVKKKIIYANQPTKTKILSNTSTQSDAVLIESQDKPLVVEQNDRSTDEWEQNCDNTNISYENRSSLATSRENNNDHQLQSNTDLAMQSHSSEIKPIDKTENEIDQSLSVLERLRRRLEHHHELCENQRSTEVLRAPVICVLGHVDAGKTTILDNLRQTHVQENEAGGITQQIGATNVSSETIYRRTEMCREMISREGDFIVPGLLIIDTPGHEIFKSLRSRGSSLCDLAILVVDIMHGVAPQTIESIHLLLERQTPFIIALNKQYLGGMTSYESIYCLNSKVDLLYDWKSNNKKSIELVLQEQQQITQNHFEKCYKTIICQFAEQNLNVALYYENLDPNEYYSMVPTSARSGDGMGSLIALIIEKSQTTLSRRISYTNELQATVMEVKAIDGFGMTIDIALVNGCLSVGDKIIIAGQEGPIVTQIRRLLIPASNQELRTTNQYQNEDTIKGARGIKIVARGLEKAMAGLPLFVARQTDEIDFYKNEIGIILKTALNSIQLEDKGVYVQASTLGSLEGLLQLLKTSNIPYSGINIGPVHRIDVMRASAQLEKDVLMATILAFDVQIEKEAQEYANKIGVKIFQNDEIYRLCDMFLAYRKNKKNDDKENFRHLAVFPCKLKILPQYIFNARDPIICGVLVEDGFITNGTPICVPSNNGINLGRIDGIQKNGKPLDIARKGSEVCIKIVSMPGEAPKAYGRHFDKDDILMSKVSRESIDILKAYFREEMQEKDWKLIIELKKIFGII</sequence>
<accession>A0A820PGH9</accession>
<dbReference type="PRINTS" id="PR00315">
    <property type="entry name" value="ELONGATNFCT"/>
</dbReference>
<keyword evidence="10" id="KW-0378">Hydrolase</keyword>
<evidence type="ECO:0000259" key="17">
    <source>
        <dbReference type="PROSITE" id="PS51722"/>
    </source>
</evidence>
<feature type="region of interest" description="Disordered" evidence="16">
    <location>
        <begin position="67"/>
        <end position="199"/>
    </location>
</feature>
<evidence type="ECO:0000256" key="3">
    <source>
        <dbReference type="ARBA" id="ARBA00007733"/>
    </source>
</evidence>
<dbReference type="Gene3D" id="3.40.50.300">
    <property type="entry name" value="P-loop containing nucleotide triphosphate hydrolases"/>
    <property type="match status" value="1"/>
</dbReference>
<dbReference type="InterPro" id="IPR015760">
    <property type="entry name" value="TIF_IF2"/>
</dbReference>
<evidence type="ECO:0000256" key="12">
    <source>
        <dbReference type="ARBA" id="ARBA00023134"/>
    </source>
</evidence>
<evidence type="ECO:0000256" key="8">
    <source>
        <dbReference type="ARBA" id="ARBA00022723"/>
    </source>
</evidence>
<dbReference type="InterPro" id="IPR029459">
    <property type="entry name" value="EFTU-type"/>
</dbReference>
<evidence type="ECO:0000256" key="16">
    <source>
        <dbReference type="SAM" id="MobiDB-lite"/>
    </source>
</evidence>
<dbReference type="FunFam" id="3.40.50.10050:FF:000002">
    <property type="entry name" value="Eukaryotic translation initiation factor 5B"/>
    <property type="match status" value="1"/>
</dbReference>
<comment type="function">
    <text evidence="14">Plays a role in translation initiation. Ribosome-dependent GTPase that promotes the joining of the 60S ribosomal subunit to the pre-initiation complex to form the 80S initiation complex with the initiator methionine-tRNA in the P-site base paired to the start codon. Together with eIF1A (EIF1AX), actively orients the initiator methionine-tRNA in a conformation that allows 60S ribosomal subunit joining to form the 80S initiation complex. Is released after formation of the 80S initiation complex. Its GTPase activity is not essential for ribosomal subunits joining, but GTP hydrolysis is needed for eIF1A (EIF1AX) ejection quickly followed by EIF5B release to form elongation-competent ribosomes. In contrast to its procaryotic homolog, does not promote recruitment of Met-rRNA to the small ribosomal subunit.</text>
</comment>
<feature type="compositionally biased region" description="Basic and acidic residues" evidence="16">
    <location>
        <begin position="323"/>
        <end position="332"/>
    </location>
</feature>
<evidence type="ECO:0000313" key="18">
    <source>
        <dbReference type="EMBL" id="CAF4403018.1"/>
    </source>
</evidence>
<evidence type="ECO:0000256" key="6">
    <source>
        <dbReference type="ARBA" id="ARBA00022490"/>
    </source>
</evidence>
<dbReference type="Pfam" id="PF00009">
    <property type="entry name" value="GTP_EFTU"/>
    <property type="match status" value="1"/>
</dbReference>
<evidence type="ECO:0000256" key="14">
    <source>
        <dbReference type="ARBA" id="ARBA00053410"/>
    </source>
</evidence>
<feature type="compositionally biased region" description="Basic and acidic residues" evidence="16">
    <location>
        <begin position="136"/>
        <end position="183"/>
    </location>
</feature>
<feature type="compositionally biased region" description="Basic residues" evidence="16">
    <location>
        <begin position="187"/>
        <end position="199"/>
    </location>
</feature>
<dbReference type="SUPFAM" id="SSF52156">
    <property type="entry name" value="Initiation factor IF2/eIF5b, domain 3"/>
    <property type="match status" value="1"/>
</dbReference>
<comment type="similarity">
    <text evidence="3">Belongs to the TRAFAC class translation factor GTPase superfamily. Classic translation factor GTPase family. IF-2 subfamily.</text>
</comment>
<comment type="caution">
    <text evidence="18">The sequence shown here is derived from an EMBL/GenBank/DDBJ whole genome shotgun (WGS) entry which is preliminary data.</text>
</comment>
<dbReference type="InterPro" id="IPR009000">
    <property type="entry name" value="Transl_B-barrel_sf"/>
</dbReference>
<keyword evidence="8" id="KW-0479">Metal-binding</keyword>
<dbReference type="Gene3D" id="2.40.30.10">
    <property type="entry name" value="Translation factors"/>
    <property type="match status" value="2"/>
</dbReference>
<keyword evidence="12" id="KW-0342">GTP-binding</keyword>
<comment type="cofactor">
    <cofactor evidence="1">
        <name>a monovalent cation</name>
        <dbReference type="ChEBI" id="CHEBI:60242"/>
    </cofactor>
</comment>
<evidence type="ECO:0000256" key="7">
    <source>
        <dbReference type="ARBA" id="ARBA00022540"/>
    </source>
</evidence>
<comment type="subcellular location">
    <subcellularLocation>
        <location evidence="2">Cytoplasm</location>
    </subcellularLocation>
</comment>